<organism evidence="2 3">
    <name type="scientific">Nocardia rhamnosiphila</name>
    <dbReference type="NCBI Taxonomy" id="426716"/>
    <lineage>
        <taxon>Bacteria</taxon>
        <taxon>Bacillati</taxon>
        <taxon>Actinomycetota</taxon>
        <taxon>Actinomycetes</taxon>
        <taxon>Mycobacteriales</taxon>
        <taxon>Nocardiaceae</taxon>
        <taxon>Nocardia</taxon>
    </lineage>
</organism>
<dbReference type="SMART" id="SM00886">
    <property type="entry name" value="Dabb"/>
    <property type="match status" value="1"/>
</dbReference>
<feature type="domain" description="Stress-response A/B barrel" evidence="1">
    <location>
        <begin position="106"/>
        <end position="201"/>
    </location>
</feature>
<sequence>MYKVTYLLRLGDPADEMTTDMTVKRITAAAEAAGIRQPLVARTLPGVRNGGDLLAHFRFASKSDWLSHRNTVDEAMAAPAIEHIDSVEYTGDGRSGRRRSPGPSTVYRTLLLRVHDSASPTEIARFEHATLQMPQHIPAIRAWQLSRVDRAAGTAQWTHVWEQEFTDIDGLLGSYMNHPVHWALVDQWFDPECPQQIVKDRICHSFCAIPAPVIDPAPESGSAAEEG</sequence>
<keyword evidence="3" id="KW-1185">Reference proteome</keyword>
<dbReference type="EMBL" id="JBEYBF010000010">
    <property type="protein sequence ID" value="MEU1953567.1"/>
    <property type="molecule type" value="Genomic_DNA"/>
</dbReference>
<comment type="caution">
    <text evidence="2">The sequence shown here is derived from an EMBL/GenBank/DDBJ whole genome shotgun (WGS) entry which is preliminary data.</text>
</comment>
<accession>A0ABV2WRR5</accession>
<evidence type="ECO:0000313" key="2">
    <source>
        <dbReference type="EMBL" id="MEU1953567.1"/>
    </source>
</evidence>
<reference evidence="2 3" key="1">
    <citation type="submission" date="2024-06" db="EMBL/GenBank/DDBJ databases">
        <title>The Natural Products Discovery Center: Release of the First 8490 Sequenced Strains for Exploring Actinobacteria Biosynthetic Diversity.</title>
        <authorList>
            <person name="Kalkreuter E."/>
            <person name="Kautsar S.A."/>
            <person name="Yang D."/>
            <person name="Bader C.D."/>
            <person name="Teijaro C.N."/>
            <person name="Fluegel L."/>
            <person name="Davis C.M."/>
            <person name="Simpson J.R."/>
            <person name="Lauterbach L."/>
            <person name="Steele A.D."/>
            <person name="Gui C."/>
            <person name="Meng S."/>
            <person name="Li G."/>
            <person name="Viehrig K."/>
            <person name="Ye F."/>
            <person name="Su P."/>
            <person name="Kiefer A.F."/>
            <person name="Nichols A."/>
            <person name="Cepeda A.J."/>
            <person name="Yan W."/>
            <person name="Fan B."/>
            <person name="Jiang Y."/>
            <person name="Adhikari A."/>
            <person name="Zheng C.-J."/>
            <person name="Schuster L."/>
            <person name="Cowan T.M."/>
            <person name="Smanski M.J."/>
            <person name="Chevrette M.G."/>
            <person name="De Carvalho L.P.S."/>
            <person name="Shen B."/>
        </authorList>
    </citation>
    <scope>NUCLEOTIDE SEQUENCE [LARGE SCALE GENOMIC DNA]</scope>
    <source>
        <strain evidence="2 3">NPDC019708</strain>
    </source>
</reference>
<dbReference type="Proteomes" id="UP001550628">
    <property type="component" value="Unassembled WGS sequence"/>
</dbReference>
<gene>
    <name evidence="2" type="ORF">ABZ510_17085</name>
</gene>
<evidence type="ECO:0000313" key="3">
    <source>
        <dbReference type="Proteomes" id="UP001550628"/>
    </source>
</evidence>
<dbReference type="InterPro" id="IPR013097">
    <property type="entry name" value="Dabb"/>
</dbReference>
<dbReference type="Gene3D" id="3.30.70.100">
    <property type="match status" value="1"/>
</dbReference>
<dbReference type="Pfam" id="PF07876">
    <property type="entry name" value="Dabb"/>
    <property type="match status" value="1"/>
</dbReference>
<dbReference type="PROSITE" id="PS51502">
    <property type="entry name" value="S_R_A_B_BARREL"/>
    <property type="match status" value="1"/>
</dbReference>
<dbReference type="SUPFAM" id="SSF54909">
    <property type="entry name" value="Dimeric alpha+beta barrel"/>
    <property type="match status" value="1"/>
</dbReference>
<evidence type="ECO:0000259" key="1">
    <source>
        <dbReference type="PROSITE" id="PS51502"/>
    </source>
</evidence>
<dbReference type="InterPro" id="IPR011008">
    <property type="entry name" value="Dimeric_a/b-barrel"/>
</dbReference>
<dbReference type="RefSeq" id="WP_356958123.1">
    <property type="nucleotide sequence ID" value="NZ_JBEYBD010000011.1"/>
</dbReference>
<protein>
    <submittedName>
        <fullName evidence="2">Dabb family protein</fullName>
    </submittedName>
</protein>
<proteinExistence type="predicted"/>
<name>A0ABV2WRR5_9NOCA</name>